<keyword evidence="1" id="KW-0808">Transferase</keyword>
<evidence type="ECO:0008006" key="4">
    <source>
        <dbReference type="Google" id="ProtNLM"/>
    </source>
</evidence>
<dbReference type="Gene3D" id="3.40.50.10540">
    <property type="entry name" value="Crotonobetainyl-coa:carnitine coa-transferase, domain 1"/>
    <property type="match status" value="1"/>
</dbReference>
<reference evidence="2 3" key="1">
    <citation type="journal article" date="2011" name="J. Bacteriol.">
        <title>Genome sequence of the 1,4-dioxane-degrading Pseudonocardia dioxanivorans strain CB1190.</title>
        <authorList>
            <person name="Sales C.M."/>
            <person name="Mahendra S."/>
            <person name="Grostern A."/>
            <person name="Parales R.E."/>
            <person name="Goodwin L.A."/>
            <person name="Woyke T."/>
            <person name="Nolan M."/>
            <person name="Lapidus A."/>
            <person name="Chertkov O."/>
            <person name="Ovchinnikova G."/>
            <person name="Sczyrba A."/>
            <person name="Alvarez-Cohen L."/>
        </authorList>
    </citation>
    <scope>NUCLEOTIDE SEQUENCE [LARGE SCALE GENOMIC DNA]</scope>
    <source>
        <strain evidence="3">ATCC 55486 / DSM 44775 / JCM 13855 / CB1190</strain>
    </source>
</reference>
<dbReference type="InterPro" id="IPR050509">
    <property type="entry name" value="CoA-transferase_III"/>
</dbReference>
<protein>
    <recommendedName>
        <fullName evidence="4">L-carnitine dehydratase/bile acid-inducible protein F</fullName>
    </recommendedName>
</protein>
<dbReference type="Pfam" id="PF02515">
    <property type="entry name" value="CoA_transf_3"/>
    <property type="match status" value="1"/>
</dbReference>
<dbReference type="SUPFAM" id="SSF89796">
    <property type="entry name" value="CoA-transferase family III (CaiB/BaiF)"/>
    <property type="match status" value="2"/>
</dbReference>
<gene>
    <name evidence="2" type="ordered locus">Psed_4906</name>
</gene>
<evidence type="ECO:0000313" key="3">
    <source>
        <dbReference type="Proteomes" id="UP000007809"/>
    </source>
</evidence>
<accession>F4CLJ5</accession>
<dbReference type="AlphaFoldDB" id="F4CLJ5"/>
<evidence type="ECO:0000313" key="2">
    <source>
        <dbReference type="EMBL" id="AEA27048.1"/>
    </source>
</evidence>
<dbReference type="eggNOG" id="COG1804">
    <property type="taxonomic scope" value="Bacteria"/>
</dbReference>
<evidence type="ECO:0000256" key="1">
    <source>
        <dbReference type="ARBA" id="ARBA00022679"/>
    </source>
</evidence>
<dbReference type="STRING" id="675635.Psed_4906"/>
<proteinExistence type="predicted"/>
<dbReference type="PANTHER" id="PTHR48228">
    <property type="entry name" value="SUCCINYL-COA--D-CITRAMALATE COA-TRANSFERASE"/>
    <property type="match status" value="1"/>
</dbReference>
<dbReference type="KEGG" id="pdx:Psed_4906"/>
<name>F4CLJ5_PSEUX</name>
<dbReference type="Proteomes" id="UP000007809">
    <property type="component" value="Chromosome"/>
</dbReference>
<dbReference type="InterPro" id="IPR003673">
    <property type="entry name" value="CoA-Trfase_fam_III"/>
</dbReference>
<organism evidence="2 3">
    <name type="scientific">Pseudonocardia dioxanivorans (strain ATCC 55486 / DSM 44775 / JCM 13855 / CB1190)</name>
    <dbReference type="NCBI Taxonomy" id="675635"/>
    <lineage>
        <taxon>Bacteria</taxon>
        <taxon>Bacillati</taxon>
        <taxon>Actinomycetota</taxon>
        <taxon>Actinomycetes</taxon>
        <taxon>Pseudonocardiales</taxon>
        <taxon>Pseudonocardiaceae</taxon>
        <taxon>Pseudonocardia</taxon>
    </lineage>
</organism>
<sequence length="387" mass="39336">MREPDAAADWAASGAVALTGHPDAPPLVPPGRAASVAAMLGRLFDVDGAALLGERAAFTGGTRGGRVSVGRSCRLLPLASGWAAVSLARDDDVALLGALVEDHLPDDDPWPRLAAAVAGMPPATFDERAALLGIPAAAVREQQHRAGHEHLLAERLVAGTPRELAGVLVVSFGALWAAPLCAQLLAGRGATVVTVETPQRPDGARRGEPRFHALLHARDRAVRLDPVADRDALHALVRAADVVIEASRPRALRGWGLDADAEVARGATWISITAAGRDSDRVGFGDDVAASAGLVARDADGLPVFVGDAIADPLTGLAAAALALTAPGRLHDVCMTGVVAATLDGSPGGPATGPVAPPRARPVPGPAPLPGADTAAVMAELGIPWHC</sequence>
<keyword evidence="3" id="KW-1185">Reference proteome</keyword>
<dbReference type="PANTHER" id="PTHR48228:SF6">
    <property type="entry name" value="L-CARNITINE COA-TRANSFERASE"/>
    <property type="match status" value="1"/>
</dbReference>
<dbReference type="HOGENOM" id="CLU_040528_0_0_11"/>
<dbReference type="InterPro" id="IPR023606">
    <property type="entry name" value="CoA-Trfase_III_dom_1_sf"/>
</dbReference>
<dbReference type="RefSeq" id="WP_013676954.1">
    <property type="nucleotide sequence ID" value="NC_015312.1"/>
</dbReference>
<dbReference type="GO" id="GO:0016740">
    <property type="term" value="F:transferase activity"/>
    <property type="evidence" value="ECO:0007669"/>
    <property type="project" value="UniProtKB-KW"/>
</dbReference>
<dbReference type="EMBL" id="CP002593">
    <property type="protein sequence ID" value="AEA27048.1"/>
    <property type="molecule type" value="Genomic_DNA"/>
</dbReference>